<dbReference type="RefSeq" id="WP_406770278.1">
    <property type="nucleotide sequence ID" value="NZ_JBJHZZ010000009.1"/>
</dbReference>
<proteinExistence type="predicted"/>
<dbReference type="EMBL" id="JBJHZZ010000009">
    <property type="protein sequence ID" value="MFL0247848.1"/>
    <property type="molecule type" value="Genomic_DNA"/>
</dbReference>
<evidence type="ECO:0000313" key="2">
    <source>
        <dbReference type="Proteomes" id="UP001623591"/>
    </source>
</evidence>
<protein>
    <submittedName>
        <fullName evidence="1">Uncharacterized protein</fullName>
    </submittedName>
</protein>
<sequence length="53" mass="6260">MYDRENLKTKETNNYLSPSDIVNGTANLYEIKEKEMEAALRDIYREIGYVEID</sequence>
<evidence type="ECO:0000313" key="1">
    <source>
        <dbReference type="EMBL" id="MFL0247848.1"/>
    </source>
</evidence>
<reference evidence="1 2" key="1">
    <citation type="submission" date="2024-11" db="EMBL/GenBank/DDBJ databases">
        <authorList>
            <person name="Heng Y.C."/>
            <person name="Lim A.C.H."/>
            <person name="Lee J.K.Y."/>
            <person name="Kittelmann S."/>
        </authorList>
    </citation>
    <scope>NUCLEOTIDE SEQUENCE [LARGE SCALE GENOMIC DNA]</scope>
    <source>
        <strain evidence="1 2">WILCCON 0185</strain>
    </source>
</reference>
<gene>
    <name evidence="1" type="ORF">ACJDUG_12790</name>
</gene>
<organism evidence="1 2">
    <name type="scientific">Candidatus Clostridium stratigraminis</name>
    <dbReference type="NCBI Taxonomy" id="3381661"/>
    <lineage>
        <taxon>Bacteria</taxon>
        <taxon>Bacillati</taxon>
        <taxon>Bacillota</taxon>
        <taxon>Clostridia</taxon>
        <taxon>Eubacteriales</taxon>
        <taxon>Clostridiaceae</taxon>
        <taxon>Clostridium</taxon>
    </lineage>
</organism>
<keyword evidence="2" id="KW-1185">Reference proteome</keyword>
<name>A0ABW8T5W6_9CLOT</name>
<comment type="caution">
    <text evidence="1">The sequence shown here is derived from an EMBL/GenBank/DDBJ whole genome shotgun (WGS) entry which is preliminary data.</text>
</comment>
<dbReference type="Proteomes" id="UP001623591">
    <property type="component" value="Unassembled WGS sequence"/>
</dbReference>
<accession>A0ABW8T5W6</accession>